<sequence length="53" mass="6162">MDTYALLLVHVAGFSLFCFYLKPYISFLCAHNNKTLLGIKYKHYTSCVHVYIT</sequence>
<keyword evidence="1" id="KW-1133">Transmembrane helix</keyword>
<reference evidence="2" key="1">
    <citation type="submission" date="2014-11" db="EMBL/GenBank/DDBJ databases">
        <authorList>
            <person name="Amaro Gonzalez C."/>
        </authorList>
    </citation>
    <scope>NUCLEOTIDE SEQUENCE</scope>
</reference>
<evidence type="ECO:0000313" key="2">
    <source>
        <dbReference type="EMBL" id="JAH69685.1"/>
    </source>
</evidence>
<dbReference type="EMBL" id="GBXM01038892">
    <property type="protein sequence ID" value="JAH69685.1"/>
    <property type="molecule type" value="Transcribed_RNA"/>
</dbReference>
<organism evidence="2">
    <name type="scientific">Anguilla anguilla</name>
    <name type="common">European freshwater eel</name>
    <name type="synonym">Muraena anguilla</name>
    <dbReference type="NCBI Taxonomy" id="7936"/>
    <lineage>
        <taxon>Eukaryota</taxon>
        <taxon>Metazoa</taxon>
        <taxon>Chordata</taxon>
        <taxon>Craniata</taxon>
        <taxon>Vertebrata</taxon>
        <taxon>Euteleostomi</taxon>
        <taxon>Actinopterygii</taxon>
        <taxon>Neopterygii</taxon>
        <taxon>Teleostei</taxon>
        <taxon>Anguilliformes</taxon>
        <taxon>Anguillidae</taxon>
        <taxon>Anguilla</taxon>
    </lineage>
</organism>
<name>A0A0E9UWV2_ANGAN</name>
<keyword evidence="1" id="KW-0812">Transmembrane</keyword>
<dbReference type="AlphaFoldDB" id="A0A0E9UWV2"/>
<reference evidence="2" key="2">
    <citation type="journal article" date="2015" name="Fish Shellfish Immunol.">
        <title>Early steps in the European eel (Anguilla anguilla)-Vibrio vulnificus interaction in the gills: Role of the RtxA13 toxin.</title>
        <authorList>
            <person name="Callol A."/>
            <person name="Pajuelo D."/>
            <person name="Ebbesson L."/>
            <person name="Teles M."/>
            <person name="MacKenzie S."/>
            <person name="Amaro C."/>
        </authorList>
    </citation>
    <scope>NUCLEOTIDE SEQUENCE</scope>
</reference>
<accession>A0A0E9UWV2</accession>
<feature type="transmembrane region" description="Helical" evidence="1">
    <location>
        <begin position="6"/>
        <end position="25"/>
    </location>
</feature>
<protein>
    <submittedName>
        <fullName evidence="2">Uncharacterized protein</fullName>
    </submittedName>
</protein>
<proteinExistence type="predicted"/>
<evidence type="ECO:0000256" key="1">
    <source>
        <dbReference type="SAM" id="Phobius"/>
    </source>
</evidence>
<keyword evidence="1" id="KW-0472">Membrane</keyword>